<evidence type="ECO:0000313" key="2">
    <source>
        <dbReference type="Proteomes" id="UP000180098"/>
    </source>
</evidence>
<organism evidence="1 2">
    <name type="scientific">Anaerobacillus arseniciselenatis</name>
    <dbReference type="NCBI Taxonomy" id="85682"/>
    <lineage>
        <taxon>Bacteria</taxon>
        <taxon>Bacillati</taxon>
        <taxon>Bacillota</taxon>
        <taxon>Bacilli</taxon>
        <taxon>Bacillales</taxon>
        <taxon>Bacillaceae</taxon>
        <taxon>Anaerobacillus</taxon>
    </lineage>
</organism>
<dbReference type="OrthoDB" id="2941232at2"/>
<keyword evidence="2" id="KW-1185">Reference proteome</keyword>
<proteinExistence type="predicted"/>
<evidence type="ECO:0008006" key="3">
    <source>
        <dbReference type="Google" id="ProtNLM"/>
    </source>
</evidence>
<dbReference type="RefSeq" id="WP_071312591.1">
    <property type="nucleotide sequence ID" value="NZ_MLQQ01000006.1"/>
</dbReference>
<name>A0A1S2LPZ3_9BACI</name>
<dbReference type="Proteomes" id="UP000180098">
    <property type="component" value="Unassembled WGS sequence"/>
</dbReference>
<accession>A0A1S2LPZ3</accession>
<gene>
    <name evidence="1" type="ORF">BKP35_06650</name>
</gene>
<sequence length="157" mass="18289">MADINFEQITYDVEDEIGYIYLTEPEKFDYYTEQLPENEEIILDLGKEVPVVGVELGGDSAKKIATLSDEQKRFVKKTDDYGHNYFSFRLEDKPVKQSISYERIIEVKFLFADDECEDFIGIEVYSNDPNYTFLGCERDEGGKSKGIFRKIKERFGK</sequence>
<evidence type="ECO:0000313" key="1">
    <source>
        <dbReference type="EMBL" id="OIJ14551.1"/>
    </source>
</evidence>
<dbReference type="AlphaFoldDB" id="A0A1S2LPZ3"/>
<dbReference type="EMBL" id="MLQQ01000006">
    <property type="protein sequence ID" value="OIJ14551.1"/>
    <property type="molecule type" value="Genomic_DNA"/>
</dbReference>
<reference evidence="1 2" key="1">
    <citation type="submission" date="2016-10" db="EMBL/GenBank/DDBJ databases">
        <title>Draft genome sequences of four alkaliphilic bacteria belonging to the Anaerobacillus genus.</title>
        <authorList>
            <person name="Bassil N.M."/>
            <person name="Lloyd J.R."/>
        </authorList>
    </citation>
    <scope>NUCLEOTIDE SEQUENCE [LARGE SCALE GENOMIC DNA]</scope>
    <source>
        <strain evidence="1 2">DSM 15340</strain>
    </source>
</reference>
<protein>
    <recommendedName>
        <fullName evidence="3">DUF2283 domain-containing protein</fullName>
    </recommendedName>
</protein>
<comment type="caution">
    <text evidence="1">The sequence shown here is derived from an EMBL/GenBank/DDBJ whole genome shotgun (WGS) entry which is preliminary data.</text>
</comment>